<evidence type="ECO:0000313" key="2">
    <source>
        <dbReference type="EMBL" id="KAG1304496.1"/>
    </source>
</evidence>
<reference evidence="2" key="1">
    <citation type="journal article" date="2020" name="Microb. Genom.">
        <title>Genetic diversity of clinical and environmental Mucorales isolates obtained from an investigation of mucormycosis cases among solid organ transplant recipients.</title>
        <authorList>
            <person name="Nguyen M.H."/>
            <person name="Kaul D."/>
            <person name="Muto C."/>
            <person name="Cheng S.J."/>
            <person name="Richter R.A."/>
            <person name="Bruno V.M."/>
            <person name="Liu G."/>
            <person name="Beyhan S."/>
            <person name="Sundermann A.J."/>
            <person name="Mounaud S."/>
            <person name="Pasculle A.W."/>
            <person name="Nierman W.C."/>
            <person name="Driscoll E."/>
            <person name="Cumbie R."/>
            <person name="Clancy C.J."/>
            <person name="Dupont C.L."/>
        </authorList>
    </citation>
    <scope>NUCLEOTIDE SEQUENCE</scope>
    <source>
        <strain evidence="2">GL11</strain>
    </source>
</reference>
<keyword evidence="1" id="KW-0732">Signal</keyword>
<proteinExistence type="predicted"/>
<comment type="caution">
    <text evidence="2">The sequence shown here is derived from an EMBL/GenBank/DDBJ whole genome shotgun (WGS) entry which is preliminary data.</text>
</comment>
<organism evidence="2 3">
    <name type="scientific">Rhizopus oryzae</name>
    <name type="common">Mucormycosis agent</name>
    <name type="synonym">Rhizopus arrhizus var. delemar</name>
    <dbReference type="NCBI Taxonomy" id="64495"/>
    <lineage>
        <taxon>Eukaryota</taxon>
        <taxon>Fungi</taxon>
        <taxon>Fungi incertae sedis</taxon>
        <taxon>Mucoromycota</taxon>
        <taxon>Mucoromycotina</taxon>
        <taxon>Mucoromycetes</taxon>
        <taxon>Mucorales</taxon>
        <taxon>Mucorineae</taxon>
        <taxon>Rhizopodaceae</taxon>
        <taxon>Rhizopus</taxon>
    </lineage>
</organism>
<sequence>MRSVLVSFGLLPAFMLVFSLPLSPATLEKRQSIANTAADVLNGVLPLTLLELPPLTLPELPPLPLPELPTLPA</sequence>
<gene>
    <name evidence="2" type="ORF">G6F64_009161</name>
</gene>
<feature type="signal peptide" evidence="1">
    <location>
        <begin position="1"/>
        <end position="19"/>
    </location>
</feature>
<dbReference type="AlphaFoldDB" id="A0A9P6X3X8"/>
<keyword evidence="3" id="KW-1185">Reference proteome</keyword>
<feature type="chain" id="PRO_5040263466" evidence="1">
    <location>
        <begin position="20"/>
        <end position="73"/>
    </location>
</feature>
<dbReference type="OrthoDB" id="10382303at2759"/>
<protein>
    <submittedName>
        <fullName evidence="2">Uncharacterized protein</fullName>
    </submittedName>
</protein>
<dbReference type="EMBL" id="JAANQT010001620">
    <property type="protein sequence ID" value="KAG1304496.1"/>
    <property type="molecule type" value="Genomic_DNA"/>
</dbReference>
<evidence type="ECO:0000256" key="1">
    <source>
        <dbReference type="SAM" id="SignalP"/>
    </source>
</evidence>
<accession>A0A9P6X3X8</accession>
<dbReference type="Proteomes" id="UP000716291">
    <property type="component" value="Unassembled WGS sequence"/>
</dbReference>
<name>A0A9P6X3X8_RHIOR</name>
<evidence type="ECO:0000313" key="3">
    <source>
        <dbReference type="Proteomes" id="UP000716291"/>
    </source>
</evidence>